<keyword evidence="1" id="KW-1133">Transmembrane helix</keyword>
<dbReference type="STRING" id="795797.HacjB3_14045"/>
<dbReference type="HOGENOM" id="CLU_2839272_0_0_2"/>
<keyword evidence="1" id="KW-0472">Membrane</keyword>
<dbReference type="AlphaFoldDB" id="D8J8E4"/>
<sequence>MTIAAGLFAIGAAIYAIETLSPTLLLDDGNPATLAASFGVLGAFYLAVLLLSAATGNTGRSVGRE</sequence>
<dbReference type="Proteomes" id="UP000000390">
    <property type="component" value="Chromosome"/>
</dbReference>
<dbReference type="OrthoDB" id="383900at2157"/>
<gene>
    <name evidence="2" type="ordered locus">HacjB3_14045</name>
    <name evidence="3" type="ORF">C497_09263</name>
</gene>
<feature type="transmembrane region" description="Helical" evidence="1">
    <location>
        <begin position="32"/>
        <end position="54"/>
    </location>
</feature>
<protein>
    <submittedName>
        <fullName evidence="2">Uncharacterized protein</fullName>
    </submittedName>
</protein>
<dbReference type="EMBL" id="AOHV01000025">
    <property type="protein sequence ID" value="ELY37618.1"/>
    <property type="molecule type" value="Genomic_DNA"/>
</dbReference>
<name>D8J8E4_HALJB</name>
<dbReference type="Proteomes" id="UP000011645">
    <property type="component" value="Unassembled WGS sequence"/>
</dbReference>
<reference evidence="3 5" key="2">
    <citation type="journal article" date="2014" name="PLoS Genet.">
        <title>Phylogenetically driven sequencing of extremely halophilic archaea reveals strategies for static and dynamic osmo-response.</title>
        <authorList>
            <person name="Becker E.A."/>
            <person name="Seitzer P.M."/>
            <person name="Tritt A."/>
            <person name="Larsen D."/>
            <person name="Krusor M."/>
            <person name="Yao A.I."/>
            <person name="Wu D."/>
            <person name="Madern D."/>
            <person name="Eisen J.A."/>
            <person name="Darling A.E."/>
            <person name="Facciotti M.T."/>
        </authorList>
    </citation>
    <scope>NUCLEOTIDE SEQUENCE [LARGE SCALE GENOMIC DNA]</scope>
    <source>
        <strain evidence="3">B3</strain>
        <strain evidence="5">DSM 18796 / CECT 7217 / JCM 14584 / KCTC 4019 / B3</strain>
    </source>
</reference>
<evidence type="ECO:0000256" key="1">
    <source>
        <dbReference type="SAM" id="Phobius"/>
    </source>
</evidence>
<organism evidence="2 4">
    <name type="scientific">Halalkalicoccus jeotgali (strain DSM 18796 / CECT 7217 / JCM 14584 / KCTC 4019 / B3)</name>
    <dbReference type="NCBI Taxonomy" id="795797"/>
    <lineage>
        <taxon>Archaea</taxon>
        <taxon>Methanobacteriati</taxon>
        <taxon>Methanobacteriota</taxon>
        <taxon>Stenosarchaea group</taxon>
        <taxon>Halobacteria</taxon>
        <taxon>Halobacteriales</taxon>
        <taxon>Halococcaceae</taxon>
        <taxon>Halalkalicoccus</taxon>
    </lineage>
</organism>
<evidence type="ECO:0000313" key="3">
    <source>
        <dbReference type="EMBL" id="ELY37618.1"/>
    </source>
</evidence>
<dbReference type="PATRIC" id="fig|795797.18.peg.2810"/>
<evidence type="ECO:0000313" key="4">
    <source>
        <dbReference type="Proteomes" id="UP000000390"/>
    </source>
</evidence>
<evidence type="ECO:0000313" key="2">
    <source>
        <dbReference type="EMBL" id="ADJ16190.1"/>
    </source>
</evidence>
<dbReference type="KEGG" id="hje:HacjB3_14045"/>
<reference evidence="2 4" key="1">
    <citation type="journal article" date="2010" name="J. Bacteriol.">
        <title>Complete genome sequence of Halalkalicoccus jeotgali B3(T), an extremely halophilic archaeon.</title>
        <authorList>
            <person name="Roh S.W."/>
            <person name="Nam Y.D."/>
            <person name="Nam S.H."/>
            <person name="Choi S.H."/>
            <person name="Park H.S."/>
            <person name="Bae J.W."/>
        </authorList>
    </citation>
    <scope>NUCLEOTIDE SEQUENCE [LARGE SCALE GENOMIC DNA]</scope>
    <source>
        <strain evidence="2">B3</strain>
        <strain evidence="4">DSM 18796 / CECT 7217 / JCM 14584 / KCTC 4019 / B3</strain>
    </source>
</reference>
<keyword evidence="1" id="KW-0812">Transmembrane</keyword>
<evidence type="ECO:0000313" key="5">
    <source>
        <dbReference type="Proteomes" id="UP000011645"/>
    </source>
</evidence>
<accession>D8J8E4</accession>
<proteinExistence type="predicted"/>
<dbReference type="EMBL" id="CP002062">
    <property type="protein sequence ID" value="ADJ16190.1"/>
    <property type="molecule type" value="Genomic_DNA"/>
</dbReference>
<keyword evidence="5" id="KW-1185">Reference proteome</keyword>